<reference evidence="1" key="1">
    <citation type="submission" date="2024-03" db="EMBL/GenBank/DDBJ databases">
        <title>Deinococcus weizhi sp. nov., isolated from human skin.</title>
        <authorList>
            <person name="Wei Z."/>
            <person name="Tian F."/>
            <person name="Yang C."/>
            <person name="Xin L.T."/>
            <person name="Wen Z.J."/>
            <person name="Lan K.C."/>
            <person name="Yu L."/>
            <person name="Zhe W."/>
            <person name="Dan F.D."/>
            <person name="Jun W."/>
            <person name="Rui Z."/>
            <person name="Yong X.J."/>
            <person name="Ting Y."/>
            <person name="Wei X."/>
            <person name="Xu Z.G."/>
            <person name="Xin Z."/>
            <person name="Dong F.G."/>
            <person name="Ni X.M."/>
            <person name="Zheng M.G."/>
            <person name="Chun Y."/>
            <person name="Qian W.X."/>
        </authorList>
    </citation>
    <scope>NUCLEOTIDE SEQUENCE</scope>
    <source>
        <strain evidence="1">VB142</strain>
    </source>
</reference>
<dbReference type="AlphaFoldDB" id="A0AAU6PYN2"/>
<evidence type="ECO:0000313" key="1">
    <source>
        <dbReference type="EMBL" id="WYF43435.1"/>
    </source>
</evidence>
<name>A0AAU6PYN2_9DEIO</name>
<dbReference type="RefSeq" id="WP_339094106.1">
    <property type="nucleotide sequence ID" value="NZ_CP149782.1"/>
</dbReference>
<organism evidence="1">
    <name type="scientific">Deinococcus sp. VB142</name>
    <dbReference type="NCBI Taxonomy" id="3112952"/>
    <lineage>
        <taxon>Bacteria</taxon>
        <taxon>Thermotogati</taxon>
        <taxon>Deinococcota</taxon>
        <taxon>Deinococci</taxon>
        <taxon>Deinococcales</taxon>
        <taxon>Deinococcaceae</taxon>
        <taxon>Deinococcus</taxon>
    </lineage>
</organism>
<dbReference type="EMBL" id="CP149782">
    <property type="protein sequence ID" value="WYF43435.1"/>
    <property type="molecule type" value="Genomic_DNA"/>
</dbReference>
<sequence>MDMPPPGTCHRCKAETLPYAQYRRRSRRRNTSDPTVHDDPWGCLSTITLFAEDIPQFFASFRGITRRREIARARAQYFQPDDVTLVCTEGEWTQVGDVPARPASGPT</sequence>
<accession>A0AAU6PYN2</accession>
<gene>
    <name evidence="1" type="ORF">WDJ50_08320</name>
</gene>
<protein>
    <submittedName>
        <fullName evidence="1">Uncharacterized protein</fullName>
    </submittedName>
</protein>
<proteinExistence type="predicted"/>